<evidence type="ECO:0000313" key="3">
    <source>
        <dbReference type="Proteomes" id="UP000694892"/>
    </source>
</evidence>
<dbReference type="EMBL" id="CM004476">
    <property type="protein sequence ID" value="OCT76286.1"/>
    <property type="molecule type" value="Genomic_DNA"/>
</dbReference>
<dbReference type="PANTHER" id="PTHR21301">
    <property type="entry name" value="REVERSE TRANSCRIPTASE"/>
    <property type="match status" value="1"/>
</dbReference>
<accession>A0A974CQ15</accession>
<proteinExistence type="predicted"/>
<feature type="compositionally biased region" description="Basic and acidic residues" evidence="1">
    <location>
        <begin position="202"/>
        <end position="211"/>
    </location>
</feature>
<evidence type="ECO:0000256" key="1">
    <source>
        <dbReference type="SAM" id="MobiDB-lite"/>
    </source>
</evidence>
<protein>
    <recommendedName>
        <fullName evidence="4">Reverse transcriptase domain-containing protein</fullName>
    </recommendedName>
</protein>
<reference evidence="3" key="1">
    <citation type="journal article" date="2016" name="Nature">
        <title>Genome evolution in the allotetraploid frog Xenopus laevis.</title>
        <authorList>
            <person name="Session A.M."/>
            <person name="Uno Y."/>
            <person name="Kwon T."/>
            <person name="Chapman J.A."/>
            <person name="Toyoda A."/>
            <person name="Takahashi S."/>
            <person name="Fukui A."/>
            <person name="Hikosaka A."/>
            <person name="Suzuki A."/>
            <person name="Kondo M."/>
            <person name="van Heeringen S.J."/>
            <person name="Quigley I."/>
            <person name="Heinz S."/>
            <person name="Ogino H."/>
            <person name="Ochi H."/>
            <person name="Hellsten U."/>
            <person name="Lyons J.B."/>
            <person name="Simakov O."/>
            <person name="Putnam N."/>
            <person name="Stites J."/>
            <person name="Kuroki Y."/>
            <person name="Tanaka T."/>
            <person name="Michiue T."/>
            <person name="Watanabe M."/>
            <person name="Bogdanovic O."/>
            <person name="Lister R."/>
            <person name="Georgiou G."/>
            <person name="Paranjpe S.S."/>
            <person name="van Kruijsbergen I."/>
            <person name="Shu S."/>
            <person name="Carlson J."/>
            <person name="Kinoshita T."/>
            <person name="Ohta Y."/>
            <person name="Mawaribuchi S."/>
            <person name="Jenkins J."/>
            <person name="Grimwood J."/>
            <person name="Schmutz J."/>
            <person name="Mitros T."/>
            <person name="Mozaffari S.V."/>
            <person name="Suzuki Y."/>
            <person name="Haramoto Y."/>
            <person name="Yamamoto T.S."/>
            <person name="Takagi C."/>
            <person name="Heald R."/>
            <person name="Miller K."/>
            <person name="Haudenschild C."/>
            <person name="Kitzman J."/>
            <person name="Nakayama T."/>
            <person name="Izutsu Y."/>
            <person name="Robert J."/>
            <person name="Fortriede J."/>
            <person name="Burns K."/>
            <person name="Lotay V."/>
            <person name="Karimi K."/>
            <person name="Yasuoka Y."/>
            <person name="Dichmann D.S."/>
            <person name="Flajnik M.F."/>
            <person name="Houston D.W."/>
            <person name="Shendure J."/>
            <person name="DuPasquier L."/>
            <person name="Vize P.D."/>
            <person name="Zorn A.M."/>
            <person name="Ito M."/>
            <person name="Marcotte E.M."/>
            <person name="Wallingford J.B."/>
            <person name="Ito Y."/>
            <person name="Asashima M."/>
            <person name="Ueno N."/>
            <person name="Matsuda Y."/>
            <person name="Veenstra G.J."/>
            <person name="Fujiyama A."/>
            <person name="Harland R.M."/>
            <person name="Taira M."/>
            <person name="Rokhsar D.S."/>
        </authorList>
    </citation>
    <scope>NUCLEOTIDE SEQUENCE [LARGE SCALE GENOMIC DNA]</scope>
    <source>
        <strain evidence="3">J</strain>
    </source>
</reference>
<feature type="region of interest" description="Disordered" evidence="1">
    <location>
        <begin position="190"/>
        <end position="211"/>
    </location>
</feature>
<sequence length="342" mass="39511">MPQTLLLNFKDRISTVFSNAYLYMGWWEETHVLGGEHTLLQHFITFRSYIDDLLFVWAGSDRLFEEFIASLNNEALNLKFTCCFDRKNIAYLDLWISVENENIMTSVYTKPFAGNSILRADSCHPRNGGIPKGQFLRLRRNCNTVEKFIEESCILRDKFLCKGYSFKSLQKAFISALNSDRKALIKDKKRIDKNVQRQSNSPREDHTERVGMNRKDTNKIIMSMRYSAQFDKIKSLLNKHLPILYGDSVFKQLLEPGIQVVARRAPTLGMILAPSMFNKEAKSSTWLENPGMFRCGSKRCVTCGVVQVSDNFTCNVTKEIYRIKSYINCNTKSVIYIFDNLS</sequence>
<dbReference type="AlphaFoldDB" id="A0A974CQ15"/>
<gene>
    <name evidence="2" type="ORF">XELAEV_18031482mg</name>
</gene>
<evidence type="ECO:0000313" key="2">
    <source>
        <dbReference type="EMBL" id="OCT76286.1"/>
    </source>
</evidence>
<dbReference type="PANTHER" id="PTHR21301:SF13">
    <property type="match status" value="1"/>
</dbReference>
<evidence type="ECO:0008006" key="4">
    <source>
        <dbReference type="Google" id="ProtNLM"/>
    </source>
</evidence>
<name>A0A974CQ15_XENLA</name>
<organism evidence="2 3">
    <name type="scientific">Xenopus laevis</name>
    <name type="common">African clawed frog</name>
    <dbReference type="NCBI Taxonomy" id="8355"/>
    <lineage>
        <taxon>Eukaryota</taxon>
        <taxon>Metazoa</taxon>
        <taxon>Chordata</taxon>
        <taxon>Craniata</taxon>
        <taxon>Vertebrata</taxon>
        <taxon>Euteleostomi</taxon>
        <taxon>Amphibia</taxon>
        <taxon>Batrachia</taxon>
        <taxon>Anura</taxon>
        <taxon>Pipoidea</taxon>
        <taxon>Pipidae</taxon>
        <taxon>Xenopodinae</taxon>
        <taxon>Xenopus</taxon>
        <taxon>Xenopus</taxon>
    </lineage>
</organism>
<dbReference type="Proteomes" id="UP000694892">
    <property type="component" value="Chromosome 6L"/>
</dbReference>